<evidence type="ECO:0000256" key="9">
    <source>
        <dbReference type="ARBA" id="ARBA00047960"/>
    </source>
</evidence>
<dbReference type="FunFam" id="1.20.1050.10:FF:000012">
    <property type="entry name" value="Tau class glutathione S-transferase"/>
    <property type="match status" value="1"/>
</dbReference>
<evidence type="ECO:0000256" key="7">
    <source>
        <dbReference type="ARBA" id="ARBA00022836"/>
    </source>
</evidence>
<evidence type="ECO:0000256" key="1">
    <source>
        <dbReference type="ARBA" id="ARBA00001993"/>
    </source>
</evidence>
<comment type="similarity">
    <text evidence="10">Belongs to the GST superfamily.</text>
</comment>
<keyword evidence="8" id="KW-0472">Membrane</keyword>
<dbReference type="AlphaFoldDB" id="A0A6A6M3V4"/>
<organism evidence="14 15">
    <name type="scientific">Hevea brasiliensis</name>
    <name type="common">Para rubber tree</name>
    <name type="synonym">Siphonia brasiliensis</name>
    <dbReference type="NCBI Taxonomy" id="3981"/>
    <lineage>
        <taxon>Eukaryota</taxon>
        <taxon>Viridiplantae</taxon>
        <taxon>Streptophyta</taxon>
        <taxon>Embryophyta</taxon>
        <taxon>Tracheophyta</taxon>
        <taxon>Spermatophyta</taxon>
        <taxon>Magnoliopsida</taxon>
        <taxon>eudicotyledons</taxon>
        <taxon>Gunneridae</taxon>
        <taxon>Pentapetalae</taxon>
        <taxon>rosids</taxon>
        <taxon>fabids</taxon>
        <taxon>Malpighiales</taxon>
        <taxon>Euphorbiaceae</taxon>
        <taxon>Crotonoideae</taxon>
        <taxon>Micrandreae</taxon>
        <taxon>Hevea</taxon>
    </lineage>
</organism>
<dbReference type="Pfam" id="PF02798">
    <property type="entry name" value="GST_N"/>
    <property type="match status" value="1"/>
</dbReference>
<evidence type="ECO:0000313" key="15">
    <source>
        <dbReference type="Proteomes" id="UP000467840"/>
    </source>
</evidence>
<dbReference type="Gene3D" id="2.30.30.50">
    <property type="match status" value="1"/>
</dbReference>
<dbReference type="GO" id="GO:0004364">
    <property type="term" value="F:glutathione transferase activity"/>
    <property type="evidence" value="ECO:0007669"/>
    <property type="project" value="UniProtKB-EC"/>
</dbReference>
<keyword evidence="15" id="KW-1185">Reference proteome</keyword>
<accession>A0A6A6M3V4</accession>
<feature type="domain" description="GST C-terminal" evidence="13">
    <location>
        <begin position="195"/>
        <end position="318"/>
    </location>
</feature>
<proteinExistence type="inferred from homology"/>
<dbReference type="SFLD" id="SFLDS00019">
    <property type="entry name" value="Glutathione_Transferase_(cytos"/>
    <property type="match status" value="1"/>
</dbReference>
<dbReference type="InterPro" id="IPR004046">
    <property type="entry name" value="GST_C"/>
</dbReference>
<dbReference type="InterPro" id="IPR045074">
    <property type="entry name" value="GST_C_Tau"/>
</dbReference>
<dbReference type="SUPFAM" id="SSF50090">
    <property type="entry name" value="Electron transport accessory proteins"/>
    <property type="match status" value="1"/>
</dbReference>
<dbReference type="EMBL" id="JAAGAX010000008">
    <property type="protein sequence ID" value="KAF2307178.1"/>
    <property type="molecule type" value="Genomic_DNA"/>
</dbReference>
<gene>
    <name evidence="14" type="ORF">GH714_025301</name>
</gene>
<dbReference type="SUPFAM" id="SSF52833">
    <property type="entry name" value="Thioredoxin-like"/>
    <property type="match status" value="1"/>
</dbReference>
<reference evidence="14 15" key="1">
    <citation type="journal article" date="2020" name="Mol. Plant">
        <title>The Chromosome-Based Rubber Tree Genome Provides New Insights into Spurge Genome Evolution and Rubber Biosynthesis.</title>
        <authorList>
            <person name="Liu J."/>
            <person name="Shi C."/>
            <person name="Shi C.C."/>
            <person name="Li W."/>
            <person name="Zhang Q.J."/>
            <person name="Zhang Y."/>
            <person name="Li K."/>
            <person name="Lu H.F."/>
            <person name="Shi C."/>
            <person name="Zhu S.T."/>
            <person name="Xiao Z.Y."/>
            <person name="Nan H."/>
            <person name="Yue Y."/>
            <person name="Zhu X.G."/>
            <person name="Wu Y."/>
            <person name="Hong X.N."/>
            <person name="Fan G.Y."/>
            <person name="Tong Y."/>
            <person name="Zhang D."/>
            <person name="Mao C.L."/>
            <person name="Liu Y.L."/>
            <person name="Hao S.J."/>
            <person name="Liu W.Q."/>
            <person name="Lv M.Q."/>
            <person name="Zhang H.B."/>
            <person name="Liu Y."/>
            <person name="Hu-Tang G.R."/>
            <person name="Wang J.P."/>
            <person name="Wang J.H."/>
            <person name="Sun Y.H."/>
            <person name="Ni S.B."/>
            <person name="Chen W.B."/>
            <person name="Zhang X.C."/>
            <person name="Jiao Y.N."/>
            <person name="Eichler E.E."/>
            <person name="Li G.H."/>
            <person name="Liu X."/>
            <person name="Gao L.Z."/>
        </authorList>
    </citation>
    <scope>NUCLEOTIDE SEQUENCE [LARGE SCALE GENOMIC DNA]</scope>
    <source>
        <strain evidence="15">cv. GT1</strain>
        <tissue evidence="14">Leaf</tissue>
    </source>
</reference>
<dbReference type="InterPro" id="IPR036282">
    <property type="entry name" value="Glutathione-S-Trfase_C_sf"/>
</dbReference>
<dbReference type="InterPro" id="IPR045073">
    <property type="entry name" value="Omega/Tau-like"/>
</dbReference>
<dbReference type="InterPro" id="IPR008990">
    <property type="entry name" value="Elect_transpt_acc-like_dom_sf"/>
</dbReference>
<evidence type="ECO:0000256" key="3">
    <source>
        <dbReference type="ARBA" id="ARBA00007501"/>
    </source>
</evidence>
<dbReference type="GO" id="GO:0009538">
    <property type="term" value="C:photosystem I reaction center"/>
    <property type="evidence" value="ECO:0007669"/>
    <property type="project" value="InterPro"/>
</dbReference>
<keyword evidence="7" id="KW-0603">Photosystem I</keyword>
<dbReference type="PANTHER" id="PTHR11260">
    <property type="entry name" value="GLUTATHIONE S-TRANSFERASE, GST, SUPERFAMILY, GST DOMAIN CONTAINING"/>
    <property type="match status" value="1"/>
</dbReference>
<dbReference type="SFLD" id="SFLDG01152">
    <property type="entry name" value="Main.3:_Omega-_and_Tau-like"/>
    <property type="match status" value="1"/>
</dbReference>
<dbReference type="PANTHER" id="PTHR11260:SF757">
    <property type="entry name" value="GLUTATHIONE TRANSFERASE"/>
    <property type="match status" value="1"/>
</dbReference>
<keyword evidence="5" id="KW-0602">Photosynthesis</keyword>
<evidence type="ECO:0000256" key="11">
    <source>
        <dbReference type="SAM" id="MobiDB-lite"/>
    </source>
</evidence>
<evidence type="ECO:0000256" key="10">
    <source>
        <dbReference type="RuleBase" id="RU003494"/>
    </source>
</evidence>
<dbReference type="GO" id="GO:0006749">
    <property type="term" value="P:glutathione metabolic process"/>
    <property type="evidence" value="ECO:0007669"/>
    <property type="project" value="InterPro"/>
</dbReference>
<dbReference type="EC" id="2.5.1.18" evidence="4"/>
<dbReference type="PROSITE" id="PS50404">
    <property type="entry name" value="GST_NTER"/>
    <property type="match status" value="1"/>
</dbReference>
<dbReference type="PROSITE" id="PS50405">
    <property type="entry name" value="GST_CTER"/>
    <property type="match status" value="1"/>
</dbReference>
<protein>
    <recommendedName>
        <fullName evidence="4">glutathione transferase</fullName>
        <ecNumber evidence="4">2.5.1.18</ecNumber>
    </recommendedName>
</protein>
<evidence type="ECO:0000256" key="2">
    <source>
        <dbReference type="ARBA" id="ARBA00004525"/>
    </source>
</evidence>
<evidence type="ECO:0000256" key="4">
    <source>
        <dbReference type="ARBA" id="ARBA00012452"/>
    </source>
</evidence>
<dbReference type="CDD" id="cd03185">
    <property type="entry name" value="GST_C_Tau"/>
    <property type="match status" value="1"/>
</dbReference>
<dbReference type="InterPro" id="IPR036249">
    <property type="entry name" value="Thioredoxin-like_sf"/>
</dbReference>
<dbReference type="Gene3D" id="1.20.1050.10">
    <property type="match status" value="1"/>
</dbReference>
<comment type="catalytic activity">
    <reaction evidence="9">
        <text>RX + glutathione = an S-substituted glutathione + a halide anion + H(+)</text>
        <dbReference type="Rhea" id="RHEA:16437"/>
        <dbReference type="ChEBI" id="CHEBI:15378"/>
        <dbReference type="ChEBI" id="CHEBI:16042"/>
        <dbReference type="ChEBI" id="CHEBI:17792"/>
        <dbReference type="ChEBI" id="CHEBI:57925"/>
        <dbReference type="ChEBI" id="CHEBI:90779"/>
        <dbReference type="EC" id="2.5.1.18"/>
    </reaction>
</comment>
<feature type="compositionally biased region" description="Low complexity" evidence="11">
    <location>
        <begin position="51"/>
        <end position="68"/>
    </location>
</feature>
<dbReference type="InterPro" id="IPR004045">
    <property type="entry name" value="Glutathione_S-Trfase_N"/>
</dbReference>
<evidence type="ECO:0000256" key="5">
    <source>
        <dbReference type="ARBA" id="ARBA00022531"/>
    </source>
</evidence>
<evidence type="ECO:0000259" key="13">
    <source>
        <dbReference type="PROSITE" id="PS50405"/>
    </source>
</evidence>
<evidence type="ECO:0000259" key="12">
    <source>
        <dbReference type="PROSITE" id="PS50404"/>
    </source>
</evidence>
<dbReference type="InterPro" id="IPR003375">
    <property type="entry name" value="PSI_PsaE"/>
</dbReference>
<comment type="caution">
    <text evidence="14">The sequence shown here is derived from an EMBL/GenBank/DDBJ whole genome shotgun (WGS) entry which is preliminary data.</text>
</comment>
<dbReference type="GO" id="GO:0009535">
    <property type="term" value="C:chloroplast thylakoid membrane"/>
    <property type="evidence" value="ECO:0007669"/>
    <property type="project" value="UniProtKB-SubCell"/>
</dbReference>
<dbReference type="SFLD" id="SFLDG00358">
    <property type="entry name" value="Main_(cytGST)"/>
    <property type="match status" value="1"/>
</dbReference>
<keyword evidence="6" id="KW-0808">Transferase</keyword>
<dbReference type="Proteomes" id="UP000467840">
    <property type="component" value="Chromosome 9"/>
</dbReference>
<dbReference type="GO" id="GO:0015979">
    <property type="term" value="P:photosynthesis"/>
    <property type="evidence" value="ECO:0007669"/>
    <property type="project" value="UniProtKB-KW"/>
</dbReference>
<dbReference type="Pfam" id="PF00043">
    <property type="entry name" value="GST_C"/>
    <property type="match status" value="1"/>
</dbReference>
<comment type="similarity">
    <text evidence="3">Belongs to the PsaE family.</text>
</comment>
<evidence type="ECO:0000313" key="14">
    <source>
        <dbReference type="EMBL" id="KAF2307178.1"/>
    </source>
</evidence>
<comment type="function">
    <text evidence="1">Stabilizes the interaction between PsaC and the PSI core, assists the docking of the ferredoxin to PSI and interacts with ferredoxin-NADP oxidoreductase.</text>
</comment>
<feature type="domain" description="GST N-terminal" evidence="12">
    <location>
        <begin position="134"/>
        <end position="190"/>
    </location>
</feature>
<evidence type="ECO:0000256" key="6">
    <source>
        <dbReference type="ARBA" id="ARBA00022679"/>
    </source>
</evidence>
<evidence type="ECO:0000256" key="8">
    <source>
        <dbReference type="ARBA" id="ARBA00023136"/>
    </source>
</evidence>
<dbReference type="InterPro" id="IPR010987">
    <property type="entry name" value="Glutathione-S-Trfase_C-like"/>
</dbReference>
<dbReference type="Pfam" id="PF02427">
    <property type="entry name" value="PSI_PsaE"/>
    <property type="match status" value="1"/>
</dbReference>
<feature type="region of interest" description="Disordered" evidence="11">
    <location>
        <begin position="51"/>
        <end position="83"/>
    </location>
</feature>
<comment type="subcellular location">
    <subcellularLocation>
        <location evidence="2">Plastid</location>
        <location evidence="2">Chloroplast thylakoid membrane</location>
        <topology evidence="2">Peripheral membrane protein</topology>
    </subcellularLocation>
</comment>
<dbReference type="InterPro" id="IPR040079">
    <property type="entry name" value="Glutathione_S-Trfase"/>
</dbReference>
<dbReference type="SUPFAM" id="SSF47616">
    <property type="entry name" value="GST C-terminal domain-like"/>
    <property type="match status" value="1"/>
</dbReference>
<sequence length="333" mass="36985">MASCSMASAASGFLLTPNVAANTNSGSRSSNMAFFPSKNNNSRLVVRAAEEGAAAAATPATTTAPAEGEAPKPKPPPIGPKRGTKVKILRRESYWYNGIGSVVAVDQDPKTRYPVVVRFDKVNYANGHLGSETQGVSYEYIDENIFNKSELLLQYNPVYKKIPVLVHGGKPVAESIVILEYIEDTWPQNPLLPEDPYERAMARFWIKFEEDKSPTFFAFFRTVGEQQEKAVKEAKELLGIVEEHGLGDKKFFGGDKIGLVDIAFGWIAGWLEVMQKAVGVKLLEAESFPRLQAWIKNFREVPVIKENLPDYDGMLAYFRCRREMFIASATSFA</sequence>
<name>A0A6A6M3V4_HEVBR</name>